<organism evidence="6">
    <name type="scientific">Tolypocladium sp. 49Y</name>
    <dbReference type="NCBI Taxonomy" id="2789198"/>
    <lineage>
        <taxon>Eukaryota</taxon>
        <taxon>Fungi</taxon>
        <taxon>Dikarya</taxon>
        <taxon>Ascomycota</taxon>
        <taxon>Pezizomycotina</taxon>
        <taxon>Sordariomycetes</taxon>
        <taxon>Hypocreomycetidae</taxon>
        <taxon>Hypocreales</taxon>
        <taxon>Ophiocordycipitaceae</taxon>
        <taxon>Tolypocladium</taxon>
    </lineage>
</organism>
<reference evidence="6" key="1">
    <citation type="journal article" date="2020" name="J. Nat. Prod.">
        <title>4-Hydroxy Pyridones from Heterologous Expression and Cultivation of the Native Host.</title>
        <authorList>
            <person name="Zhang W.Y."/>
            <person name="Zhong Y."/>
            <person name="Yu Y."/>
            <person name="Shi D.F."/>
            <person name="Huang H.Y."/>
            <person name="Tang X.L."/>
            <person name="Wang Y.H."/>
            <person name="Chen G.D."/>
            <person name="Zhang H.P."/>
            <person name="Liu C.L."/>
            <person name="Hu D."/>
            <person name="Gao H."/>
            <person name="Yao X.S."/>
        </authorList>
    </citation>
    <scope>NUCLEOTIDE SEQUENCE</scope>
    <source>
        <strain evidence="6">49Y</strain>
    </source>
</reference>
<feature type="region of interest" description="Disordered" evidence="4">
    <location>
        <begin position="213"/>
        <end position="239"/>
    </location>
</feature>
<dbReference type="GO" id="GO:0016651">
    <property type="term" value="F:oxidoreductase activity, acting on NAD(P)H"/>
    <property type="evidence" value="ECO:0007669"/>
    <property type="project" value="InterPro"/>
</dbReference>
<dbReference type="SMART" id="SM00829">
    <property type="entry name" value="PKS_ER"/>
    <property type="match status" value="1"/>
</dbReference>
<dbReference type="SUPFAM" id="SSF51735">
    <property type="entry name" value="NAD(P)-binding Rossmann-fold domains"/>
    <property type="match status" value="1"/>
</dbReference>
<dbReference type="InterPro" id="IPR020843">
    <property type="entry name" value="ER"/>
</dbReference>
<name>A0A7S8CVM0_9HYPO</name>
<dbReference type="PANTHER" id="PTHR45348:SF6">
    <property type="entry name" value="TRANS-ENOYL REDUCTASE APDC"/>
    <property type="match status" value="1"/>
</dbReference>
<dbReference type="CDD" id="cd08249">
    <property type="entry name" value="enoyl_reductase_like"/>
    <property type="match status" value="1"/>
</dbReference>
<reference evidence="6" key="2">
    <citation type="submission" date="2020-03" db="EMBL/GenBank/DDBJ databases">
        <authorList>
            <person name="Zhang W.-Y."/>
            <person name="Yu Y."/>
            <person name="Zhong Y."/>
            <person name="Shi D.-F."/>
            <person name="Tang X.-L."/>
            <person name="Wang Y.-H."/>
            <person name="Chen G.-D."/>
            <person name="Zhang H.-P."/>
            <person name="Liu C.-L."/>
            <person name="Gao H."/>
            <person name="Hu D."/>
            <person name="Yao X.-S."/>
        </authorList>
    </citation>
    <scope>NUCLEOTIDE SEQUENCE</scope>
    <source>
        <strain evidence="6">49Y</strain>
    </source>
</reference>
<dbReference type="AlphaFoldDB" id="A0A7S8CVM0"/>
<dbReference type="Gene3D" id="3.90.180.10">
    <property type="entry name" value="Medium-chain alcohol dehydrogenases, catalytic domain"/>
    <property type="match status" value="1"/>
</dbReference>
<dbReference type="EMBL" id="MT127616">
    <property type="protein sequence ID" value="QPC57091.1"/>
    <property type="molecule type" value="Genomic_DNA"/>
</dbReference>
<evidence type="ECO:0000256" key="1">
    <source>
        <dbReference type="ARBA" id="ARBA00008072"/>
    </source>
</evidence>
<dbReference type="InterPro" id="IPR036291">
    <property type="entry name" value="NAD(P)-bd_dom_sf"/>
</dbReference>
<feature type="region of interest" description="Disordered" evidence="4">
    <location>
        <begin position="163"/>
        <end position="196"/>
    </location>
</feature>
<protein>
    <submittedName>
        <fullName evidence="6">Enoyl reductase</fullName>
    </submittedName>
</protein>
<keyword evidence="2" id="KW-0521">NADP</keyword>
<dbReference type="Gene3D" id="3.40.50.720">
    <property type="entry name" value="NAD(P)-binding Rossmann-like Domain"/>
    <property type="match status" value="1"/>
</dbReference>
<dbReference type="SUPFAM" id="SSF50129">
    <property type="entry name" value="GroES-like"/>
    <property type="match status" value="1"/>
</dbReference>
<feature type="compositionally biased region" description="Pro residues" evidence="4">
    <location>
        <begin position="222"/>
        <end position="234"/>
    </location>
</feature>
<evidence type="ECO:0000256" key="2">
    <source>
        <dbReference type="ARBA" id="ARBA00022857"/>
    </source>
</evidence>
<dbReference type="InterPro" id="IPR047122">
    <property type="entry name" value="Trans-enoyl_RdTase-like"/>
</dbReference>
<evidence type="ECO:0000256" key="4">
    <source>
        <dbReference type="SAM" id="MobiDB-lite"/>
    </source>
</evidence>
<evidence type="ECO:0000313" key="6">
    <source>
        <dbReference type="EMBL" id="QPC57091.1"/>
    </source>
</evidence>
<proteinExistence type="inferred from homology"/>
<accession>A0A7S8CVM0</accession>
<comment type="similarity">
    <text evidence="1">Belongs to the zinc-containing alcohol dehydrogenase family.</text>
</comment>
<dbReference type="PANTHER" id="PTHR45348">
    <property type="entry name" value="HYPOTHETICAL OXIDOREDUCTASE (EUROFUNG)"/>
    <property type="match status" value="1"/>
</dbReference>
<dbReference type="Pfam" id="PF08240">
    <property type="entry name" value="ADH_N"/>
    <property type="match status" value="1"/>
</dbReference>
<sequence>MGSLSPPDGVLDPLPPTQRALKVRGPSEVELHEAVPLPSFEDDEILVRVRCVAINPVDAKVLDMAPRVGATAGCEFAGDVVRVGPAVKNGQLKAGSAVFGCVWGNHPNRPGNGAFAEYVAVAGDLVYLLPAHLSYQEGASLGVALPTVGMAVYSQWRLPLPYEDATGPGPERHGPPRKPSSGGSGGGTSQVGELGAAASHADCSEDVAAVGELTRSRTGPSPHAPLAPHAPPASPATSRASGGPFVLVYGGSTVCGAMALQLLRRSGLVPVCTCSPRNFALVKSLGAAEAFDYRSPSCGDDIRRYTADGLAYALDCITDLGSMRICYAALGRAGGKYMGLDPVPLRAHTRRDVKPDYILVYTMFGKEVTSPRPFGRPARPKDRVFAEGWYRGTQALVDTPGAIRPHPLDRGAHGLHGVIAGLDRMRKGDVSGVKLVYDL</sequence>
<dbReference type="InterPro" id="IPR011032">
    <property type="entry name" value="GroES-like_sf"/>
</dbReference>
<evidence type="ECO:0000259" key="5">
    <source>
        <dbReference type="SMART" id="SM00829"/>
    </source>
</evidence>
<gene>
    <name evidence="6" type="primary">tolC</name>
</gene>
<evidence type="ECO:0000256" key="3">
    <source>
        <dbReference type="ARBA" id="ARBA00023002"/>
    </source>
</evidence>
<feature type="domain" description="Enoyl reductase (ER)" evidence="5">
    <location>
        <begin position="25"/>
        <end position="396"/>
    </location>
</feature>
<keyword evidence="3" id="KW-0560">Oxidoreductase</keyword>
<dbReference type="InterPro" id="IPR013154">
    <property type="entry name" value="ADH-like_N"/>
</dbReference>